<comment type="function">
    <text evidence="1 11">Condensation of UDP-2,3-diacylglucosamine and 2,3-diacylglucosamine-1-phosphate to form lipid A disaccharide, a precursor of lipid A, a phosphorylated glycolipid that anchors the lipopolysaccharide to the outer membrane of the cell.</text>
</comment>
<dbReference type="NCBIfam" id="TIGR00215">
    <property type="entry name" value="lpxB"/>
    <property type="match status" value="1"/>
</dbReference>
<keyword evidence="9 11" id="KW-0443">Lipid metabolism</keyword>
<dbReference type="PANTHER" id="PTHR30372">
    <property type="entry name" value="LIPID-A-DISACCHARIDE SYNTHASE"/>
    <property type="match status" value="1"/>
</dbReference>
<dbReference type="EMBL" id="QGKL01000014">
    <property type="protein sequence ID" value="PWQ98112.1"/>
    <property type="molecule type" value="Genomic_DNA"/>
</dbReference>
<dbReference type="GO" id="GO:0008915">
    <property type="term" value="F:lipid-A-disaccharide synthase activity"/>
    <property type="evidence" value="ECO:0007669"/>
    <property type="project" value="UniProtKB-UniRule"/>
</dbReference>
<gene>
    <name evidence="11" type="primary">lpxB</name>
    <name evidence="12" type="ORF">DKT75_04945</name>
</gene>
<evidence type="ECO:0000313" key="12">
    <source>
        <dbReference type="EMBL" id="PWQ98112.1"/>
    </source>
</evidence>
<dbReference type="Proteomes" id="UP000245506">
    <property type="component" value="Unassembled WGS sequence"/>
</dbReference>
<dbReference type="Pfam" id="PF02684">
    <property type="entry name" value="LpxB"/>
    <property type="match status" value="1"/>
</dbReference>
<evidence type="ECO:0000256" key="10">
    <source>
        <dbReference type="ARBA" id="ARBA00048975"/>
    </source>
</evidence>
<evidence type="ECO:0000313" key="13">
    <source>
        <dbReference type="Proteomes" id="UP000245506"/>
    </source>
</evidence>
<comment type="caution">
    <text evidence="12">The sequence shown here is derived from an EMBL/GenBank/DDBJ whole genome shotgun (WGS) entry which is preliminary data.</text>
</comment>
<reference evidence="12 13" key="1">
    <citation type="submission" date="2018-05" db="EMBL/GenBank/DDBJ databases">
        <title>Leucothrix arctica sp. nov., isolated from Arctic seawater.</title>
        <authorList>
            <person name="Choi A."/>
            <person name="Baek K."/>
        </authorList>
    </citation>
    <scope>NUCLEOTIDE SEQUENCE [LARGE SCALE GENOMIC DNA]</scope>
    <source>
        <strain evidence="12 13">IMCC9719</strain>
    </source>
</reference>
<dbReference type="GO" id="GO:0005543">
    <property type="term" value="F:phospholipid binding"/>
    <property type="evidence" value="ECO:0007669"/>
    <property type="project" value="TreeGrafter"/>
</dbReference>
<dbReference type="GO" id="GO:0009245">
    <property type="term" value="P:lipid A biosynthetic process"/>
    <property type="evidence" value="ECO:0007669"/>
    <property type="project" value="UniProtKB-UniRule"/>
</dbReference>
<keyword evidence="5 11" id="KW-0444">Lipid biosynthesis</keyword>
<organism evidence="12 13">
    <name type="scientific">Leucothrix arctica</name>
    <dbReference type="NCBI Taxonomy" id="1481894"/>
    <lineage>
        <taxon>Bacteria</taxon>
        <taxon>Pseudomonadati</taxon>
        <taxon>Pseudomonadota</taxon>
        <taxon>Gammaproteobacteria</taxon>
        <taxon>Thiotrichales</taxon>
        <taxon>Thiotrichaceae</taxon>
        <taxon>Leucothrix</taxon>
    </lineage>
</organism>
<dbReference type="RefSeq" id="WP_109822326.1">
    <property type="nucleotide sequence ID" value="NZ_QGKL01000014.1"/>
</dbReference>
<evidence type="ECO:0000256" key="1">
    <source>
        <dbReference type="ARBA" id="ARBA00002056"/>
    </source>
</evidence>
<dbReference type="AlphaFoldDB" id="A0A317CP51"/>
<dbReference type="EC" id="2.4.1.182" evidence="3 11"/>
<keyword evidence="8 11" id="KW-0808">Transferase</keyword>
<accession>A0A317CP51</accession>
<evidence type="ECO:0000256" key="2">
    <source>
        <dbReference type="ARBA" id="ARBA00007868"/>
    </source>
</evidence>
<dbReference type="OrthoDB" id="9801642at2"/>
<keyword evidence="7 11" id="KW-0328">Glycosyltransferase</keyword>
<dbReference type="InterPro" id="IPR003835">
    <property type="entry name" value="Glyco_trans_19"/>
</dbReference>
<evidence type="ECO:0000256" key="11">
    <source>
        <dbReference type="HAMAP-Rule" id="MF_00392"/>
    </source>
</evidence>
<name>A0A317CP51_9GAMM</name>
<dbReference type="HAMAP" id="MF_00392">
    <property type="entry name" value="LpxB"/>
    <property type="match status" value="1"/>
</dbReference>
<evidence type="ECO:0000256" key="7">
    <source>
        <dbReference type="ARBA" id="ARBA00022676"/>
    </source>
</evidence>
<dbReference type="GO" id="GO:0016020">
    <property type="term" value="C:membrane"/>
    <property type="evidence" value="ECO:0007669"/>
    <property type="project" value="GOC"/>
</dbReference>
<evidence type="ECO:0000256" key="6">
    <source>
        <dbReference type="ARBA" id="ARBA00022556"/>
    </source>
</evidence>
<proteinExistence type="inferred from homology"/>
<evidence type="ECO:0000256" key="5">
    <source>
        <dbReference type="ARBA" id="ARBA00022516"/>
    </source>
</evidence>
<evidence type="ECO:0000256" key="8">
    <source>
        <dbReference type="ARBA" id="ARBA00022679"/>
    </source>
</evidence>
<keyword evidence="13" id="KW-1185">Reference proteome</keyword>
<keyword evidence="6 11" id="KW-0441">Lipid A biosynthesis</keyword>
<comment type="catalytic activity">
    <reaction evidence="10 11">
        <text>a lipid X + a UDP-2-N,3-O-bis[(3R)-3-hydroxyacyl]-alpha-D-glucosamine = a lipid A disaccharide + UDP + H(+)</text>
        <dbReference type="Rhea" id="RHEA:67828"/>
        <dbReference type="ChEBI" id="CHEBI:15378"/>
        <dbReference type="ChEBI" id="CHEBI:58223"/>
        <dbReference type="ChEBI" id="CHEBI:137748"/>
        <dbReference type="ChEBI" id="CHEBI:176338"/>
        <dbReference type="ChEBI" id="CHEBI:176343"/>
        <dbReference type="EC" id="2.4.1.182"/>
    </reaction>
</comment>
<comment type="pathway">
    <text evidence="11">Bacterial outer membrane biogenesis; LPS lipid A biosynthesis.</text>
</comment>
<evidence type="ECO:0000256" key="3">
    <source>
        <dbReference type="ARBA" id="ARBA00012687"/>
    </source>
</evidence>
<sequence length="381" mass="42393">MKIAIVAGEVSGDILGARLIASLKEYYPDAEFEGIAGPEMQAQGCESLFEMERLSVMGFTEVIGRLGELLKIRKSLLQRWTDTPPDVFIGIDAPDFNIWLEKRLHAQSTPSVHYVSPSIWAWRQSRVKKFVGNLDLMLALFPFEVDFYKTHNVNAAFVGHPLADEVPLENDKLVARETIGLAAEPFTLAVLPGSRGGEINLIGPDFLKALVVLHANHPDWVFVTPLVNVRITEQFKALHKEFAPNVPIHWVEGQSRTVMAAADQILMASGTAVLEGMLVGRHMVAAYRVAPVTGWVIQTLGMIKSPFFTLPNNLSGENLVPELIQQELTPEAVIEAVENQFNESDEQKKYRIGRFKDIHIQLKQSASDQSAAAIHQLLEQR</sequence>
<dbReference type="UniPathway" id="UPA00973"/>
<evidence type="ECO:0000256" key="9">
    <source>
        <dbReference type="ARBA" id="ARBA00023098"/>
    </source>
</evidence>
<dbReference type="SUPFAM" id="SSF53756">
    <property type="entry name" value="UDP-Glycosyltransferase/glycogen phosphorylase"/>
    <property type="match status" value="1"/>
</dbReference>
<protein>
    <recommendedName>
        <fullName evidence="4 11">Lipid-A-disaccharide synthase</fullName>
        <ecNumber evidence="3 11">2.4.1.182</ecNumber>
    </recommendedName>
</protein>
<comment type="similarity">
    <text evidence="2 11">Belongs to the LpxB family.</text>
</comment>
<dbReference type="PANTHER" id="PTHR30372:SF4">
    <property type="entry name" value="LIPID-A-DISACCHARIDE SYNTHASE, MITOCHONDRIAL-RELATED"/>
    <property type="match status" value="1"/>
</dbReference>
<evidence type="ECO:0000256" key="4">
    <source>
        <dbReference type="ARBA" id="ARBA00020902"/>
    </source>
</evidence>